<dbReference type="RefSeq" id="WP_071835516.1">
    <property type="nucleotide sequence ID" value="NZ_LSRP01000140.1"/>
</dbReference>
<sequence length="127" mass="12888">MPQNLVVLIGRILLSIIFIVAGYGKLTGFAGTVGYFTSLGLPVPTLTTALVIAIELLGGLAILAGFFTRPAAYVVAAFCLGSAVIGHGDFSVAGNDIHFMKNLAIAGGLLVLAAFGPGALSVDARRA</sequence>
<evidence type="ECO:0000256" key="3">
    <source>
        <dbReference type="ARBA" id="ARBA00022475"/>
    </source>
</evidence>
<dbReference type="AlphaFoldDB" id="A0A657LLS4"/>
<dbReference type="InterPro" id="IPR032808">
    <property type="entry name" value="DoxX"/>
</dbReference>
<evidence type="ECO:0000256" key="7">
    <source>
        <dbReference type="SAM" id="Phobius"/>
    </source>
</evidence>
<comment type="subcellular location">
    <subcellularLocation>
        <location evidence="1">Cell membrane</location>
        <topology evidence="1">Multi-pass membrane protein</topology>
    </subcellularLocation>
</comment>
<feature type="transmembrane region" description="Helical" evidence="7">
    <location>
        <begin position="43"/>
        <end position="64"/>
    </location>
</feature>
<accession>A0A657LLS4</accession>
<name>A0A657LLS4_9HYPH</name>
<protein>
    <recommendedName>
        <fullName evidence="10">DoxX family protein</fullName>
    </recommendedName>
</protein>
<evidence type="ECO:0000256" key="6">
    <source>
        <dbReference type="ARBA" id="ARBA00023136"/>
    </source>
</evidence>
<evidence type="ECO:0000313" key="9">
    <source>
        <dbReference type="Proteomes" id="UP000182661"/>
    </source>
</evidence>
<evidence type="ECO:0000313" key="8">
    <source>
        <dbReference type="EMBL" id="OJF90463.1"/>
    </source>
</evidence>
<feature type="transmembrane region" description="Helical" evidence="7">
    <location>
        <begin position="12"/>
        <end position="37"/>
    </location>
</feature>
<dbReference type="Pfam" id="PF07681">
    <property type="entry name" value="DoxX"/>
    <property type="match status" value="1"/>
</dbReference>
<dbReference type="EMBL" id="LSRP01000140">
    <property type="protein sequence ID" value="OJF90463.1"/>
    <property type="molecule type" value="Genomic_DNA"/>
</dbReference>
<dbReference type="InterPro" id="IPR051907">
    <property type="entry name" value="DoxX-like_oxidoreductase"/>
</dbReference>
<evidence type="ECO:0000256" key="5">
    <source>
        <dbReference type="ARBA" id="ARBA00022989"/>
    </source>
</evidence>
<reference evidence="8 9" key="1">
    <citation type="submission" date="2016-02" db="EMBL/GenBank/DDBJ databases">
        <title>Genome sequencing of a beta-galactosidase producing bacteria Rhizobium sp. 59.</title>
        <authorList>
            <person name="Wang D."/>
            <person name="Kot W."/>
            <person name="Qin Y."/>
            <person name="Hansen L."/>
            <person name="Naqvi K."/>
            <person name="Rensing C."/>
        </authorList>
    </citation>
    <scope>NUCLEOTIDE SEQUENCE [LARGE SCALE GENOMIC DNA]</scope>
    <source>
        <strain evidence="8 9">59</strain>
    </source>
</reference>
<proteinExistence type="inferred from homology"/>
<gene>
    <name evidence="8" type="ORF">AX760_07490</name>
</gene>
<evidence type="ECO:0000256" key="2">
    <source>
        <dbReference type="ARBA" id="ARBA00006679"/>
    </source>
</evidence>
<dbReference type="OrthoDB" id="9810206at2"/>
<feature type="transmembrane region" description="Helical" evidence="7">
    <location>
        <begin position="71"/>
        <end position="90"/>
    </location>
</feature>
<keyword evidence="3" id="KW-1003">Cell membrane</keyword>
<dbReference type="PANTHER" id="PTHR33452:SF1">
    <property type="entry name" value="INNER MEMBRANE PROTEIN YPHA-RELATED"/>
    <property type="match status" value="1"/>
</dbReference>
<keyword evidence="9" id="KW-1185">Reference proteome</keyword>
<comment type="caution">
    <text evidence="8">The sequence shown here is derived from an EMBL/GenBank/DDBJ whole genome shotgun (WGS) entry which is preliminary data.</text>
</comment>
<evidence type="ECO:0000256" key="4">
    <source>
        <dbReference type="ARBA" id="ARBA00022692"/>
    </source>
</evidence>
<evidence type="ECO:0000256" key="1">
    <source>
        <dbReference type="ARBA" id="ARBA00004651"/>
    </source>
</evidence>
<evidence type="ECO:0008006" key="10">
    <source>
        <dbReference type="Google" id="ProtNLM"/>
    </source>
</evidence>
<dbReference type="GO" id="GO:0005886">
    <property type="term" value="C:plasma membrane"/>
    <property type="evidence" value="ECO:0007669"/>
    <property type="project" value="UniProtKB-SubCell"/>
</dbReference>
<comment type="similarity">
    <text evidence="2">Belongs to the DoxX family.</text>
</comment>
<dbReference type="Proteomes" id="UP000182661">
    <property type="component" value="Unassembled WGS sequence"/>
</dbReference>
<keyword evidence="6 7" id="KW-0472">Membrane</keyword>
<feature type="transmembrane region" description="Helical" evidence="7">
    <location>
        <begin position="102"/>
        <end position="122"/>
    </location>
</feature>
<dbReference type="PANTHER" id="PTHR33452">
    <property type="entry name" value="OXIDOREDUCTASE CATD-RELATED"/>
    <property type="match status" value="1"/>
</dbReference>
<keyword evidence="4 7" id="KW-0812">Transmembrane</keyword>
<organism evidence="8 9">
    <name type="scientific">Pararhizobium antarcticum</name>
    <dbReference type="NCBI Taxonomy" id="1798805"/>
    <lineage>
        <taxon>Bacteria</taxon>
        <taxon>Pseudomonadati</taxon>
        <taxon>Pseudomonadota</taxon>
        <taxon>Alphaproteobacteria</taxon>
        <taxon>Hyphomicrobiales</taxon>
        <taxon>Rhizobiaceae</taxon>
        <taxon>Rhizobium/Agrobacterium group</taxon>
        <taxon>Pararhizobium</taxon>
    </lineage>
</organism>
<keyword evidence="5 7" id="KW-1133">Transmembrane helix</keyword>